<dbReference type="InterPro" id="IPR057326">
    <property type="entry name" value="KR_dom"/>
</dbReference>
<proteinExistence type="inferred from homology"/>
<dbReference type="PRINTS" id="PR00080">
    <property type="entry name" value="SDRFAMILY"/>
</dbReference>
<dbReference type="PANTHER" id="PTHR42760">
    <property type="entry name" value="SHORT-CHAIN DEHYDROGENASES/REDUCTASES FAMILY MEMBER"/>
    <property type="match status" value="1"/>
</dbReference>
<dbReference type="Pfam" id="PF13561">
    <property type="entry name" value="adh_short_C2"/>
    <property type="match status" value="1"/>
</dbReference>
<reference evidence="3 4" key="1">
    <citation type="submission" date="2019-03" db="EMBL/GenBank/DDBJ databases">
        <title>The complete genome sequence of Neokomagataea sp. Jb2 NBRC113641.</title>
        <authorList>
            <person name="Chua K.-O."/>
            <person name="Chan K.-G."/>
            <person name="See-Too W.-S."/>
        </authorList>
    </citation>
    <scope>NUCLEOTIDE SEQUENCE [LARGE SCALE GENOMIC DNA]</scope>
    <source>
        <strain evidence="3 4">Jb2</strain>
    </source>
</reference>
<accession>A0A506UQN9</accession>
<dbReference type="InterPro" id="IPR020904">
    <property type="entry name" value="Sc_DH/Rdtase_CS"/>
</dbReference>
<evidence type="ECO:0000256" key="1">
    <source>
        <dbReference type="ARBA" id="ARBA00006484"/>
    </source>
</evidence>
<dbReference type="Gene3D" id="3.40.50.720">
    <property type="entry name" value="NAD(P)-binding Rossmann-like Domain"/>
    <property type="match status" value="1"/>
</dbReference>
<dbReference type="Proteomes" id="UP000315037">
    <property type="component" value="Unassembled WGS sequence"/>
</dbReference>
<comment type="caution">
    <text evidence="3">The sequence shown here is derived from an EMBL/GenBank/DDBJ whole genome shotgun (WGS) entry which is preliminary data.</text>
</comment>
<evidence type="ECO:0000313" key="4">
    <source>
        <dbReference type="Proteomes" id="UP000315037"/>
    </source>
</evidence>
<organism evidence="3 4">
    <name type="scientific">Oecophyllibacter saccharovorans</name>
    <dbReference type="NCBI Taxonomy" id="2558360"/>
    <lineage>
        <taxon>Bacteria</taxon>
        <taxon>Pseudomonadati</taxon>
        <taxon>Pseudomonadota</taxon>
        <taxon>Alphaproteobacteria</taxon>
        <taxon>Acetobacterales</taxon>
        <taxon>Acetobacteraceae</taxon>
        <taxon>Oecophyllibacter</taxon>
    </lineage>
</organism>
<dbReference type="CDD" id="cd05233">
    <property type="entry name" value="SDR_c"/>
    <property type="match status" value="1"/>
</dbReference>
<dbReference type="AlphaFoldDB" id="A0A506UQN9"/>
<dbReference type="FunFam" id="3.40.50.720:FF:000084">
    <property type="entry name" value="Short-chain dehydrogenase reductase"/>
    <property type="match status" value="1"/>
</dbReference>
<evidence type="ECO:0000259" key="2">
    <source>
        <dbReference type="SMART" id="SM00822"/>
    </source>
</evidence>
<dbReference type="RefSeq" id="WP_165600099.1">
    <property type="nucleotide sequence ID" value="NZ_SORZ01000001.1"/>
</dbReference>
<name>A0A506UQN9_9PROT</name>
<sequence>MTQVHPSASQADYWNDKVVFITGASSGIGQASALAFARLGAQLILVGRAEAPLLKTQQEIEAAGGKKPLCISGCDVSVESHVADALKEVESRFGRLDAAFNNAGMAQSVAAGMADISAEEWNRVLDVNLRGVFFSMKYEIPLMLKSGGGRIVNTSSVAGEIGFAGVSAYCASKWGVIGLTKAAALDYARHNICINALCPGPVETPLLDKFLSMPDGREKILAHQPDGRVGQPGEMAETVVSMCAPWNSFMTGTTVTVDGGQTAGIIF</sequence>
<keyword evidence="4" id="KW-1185">Reference proteome</keyword>
<dbReference type="PRINTS" id="PR00081">
    <property type="entry name" value="GDHRDH"/>
</dbReference>
<dbReference type="GO" id="GO:0016616">
    <property type="term" value="F:oxidoreductase activity, acting on the CH-OH group of donors, NAD or NADP as acceptor"/>
    <property type="evidence" value="ECO:0007669"/>
    <property type="project" value="UniProtKB-ARBA"/>
</dbReference>
<evidence type="ECO:0000313" key="3">
    <source>
        <dbReference type="EMBL" id="TPW35609.1"/>
    </source>
</evidence>
<dbReference type="InterPro" id="IPR002347">
    <property type="entry name" value="SDR_fam"/>
</dbReference>
<dbReference type="InterPro" id="IPR036291">
    <property type="entry name" value="NAD(P)-bd_dom_sf"/>
</dbReference>
<dbReference type="PROSITE" id="PS00061">
    <property type="entry name" value="ADH_SHORT"/>
    <property type="match status" value="1"/>
</dbReference>
<gene>
    <name evidence="3" type="ORF">E3202_01140</name>
</gene>
<comment type="similarity">
    <text evidence="1">Belongs to the short-chain dehydrogenases/reductases (SDR) family.</text>
</comment>
<dbReference type="SMART" id="SM00822">
    <property type="entry name" value="PKS_KR"/>
    <property type="match status" value="1"/>
</dbReference>
<feature type="domain" description="Ketoreductase" evidence="2">
    <location>
        <begin position="17"/>
        <end position="218"/>
    </location>
</feature>
<dbReference type="SUPFAM" id="SSF51735">
    <property type="entry name" value="NAD(P)-binding Rossmann-fold domains"/>
    <property type="match status" value="1"/>
</dbReference>
<protein>
    <submittedName>
        <fullName evidence="3">SDR family oxidoreductase</fullName>
    </submittedName>
</protein>
<dbReference type="EMBL" id="SORZ01000001">
    <property type="protein sequence ID" value="TPW35609.1"/>
    <property type="molecule type" value="Genomic_DNA"/>
</dbReference>